<dbReference type="InterPro" id="IPR011701">
    <property type="entry name" value="MFS"/>
</dbReference>
<dbReference type="SUPFAM" id="SSF69593">
    <property type="entry name" value="Glycerol-3-phosphate (1)-acyltransferase"/>
    <property type="match status" value="1"/>
</dbReference>
<protein>
    <submittedName>
        <fullName evidence="10">MFS transporter</fullName>
    </submittedName>
</protein>
<keyword evidence="4 8" id="KW-0812">Transmembrane</keyword>
<feature type="transmembrane region" description="Helical" evidence="8">
    <location>
        <begin position="58"/>
        <end position="77"/>
    </location>
</feature>
<dbReference type="Proteomes" id="UP000680158">
    <property type="component" value="Unassembled WGS sequence"/>
</dbReference>
<feature type="transmembrane region" description="Helical" evidence="8">
    <location>
        <begin position="373"/>
        <end position="396"/>
    </location>
</feature>
<dbReference type="AlphaFoldDB" id="A0A941DBY0"/>
<dbReference type="CDD" id="cd06173">
    <property type="entry name" value="MFS_MefA_like"/>
    <property type="match status" value="1"/>
</dbReference>
<dbReference type="RefSeq" id="WP_212682733.1">
    <property type="nucleotide sequence ID" value="NZ_JAGSPM010000001.1"/>
</dbReference>
<keyword evidence="11" id="KW-1185">Reference proteome</keyword>
<proteinExistence type="predicted"/>
<feature type="region of interest" description="Disordered" evidence="7">
    <location>
        <begin position="603"/>
        <end position="628"/>
    </location>
</feature>
<dbReference type="InterPro" id="IPR036259">
    <property type="entry name" value="MFS_trans_sf"/>
</dbReference>
<dbReference type="EMBL" id="JAGSPM010000001">
    <property type="protein sequence ID" value="MBR7745286.1"/>
    <property type="molecule type" value="Genomic_DNA"/>
</dbReference>
<keyword evidence="2" id="KW-0813">Transport</keyword>
<dbReference type="InterPro" id="IPR002123">
    <property type="entry name" value="Plipid/glycerol_acylTrfase"/>
</dbReference>
<sequence length="628" mass="69876">MSQHSQFTLLKERRFAPFFWTQFFGAFNDNVFKTALLTVLTYDALTWTTLDVGLLNNLIPGLFILPFVLFSATSGQLADKFEKGKVARYVKLLEIAIMAIAAYGWMSKNIWILVAAVAGMGIHSTLFGPVKYAYLPQHLRSDELVGGNGVIEMGTFVGILLGEILGAMLVVHKPWGVESVAGGCILIAVLGWLFSLRIPVSPAPVPNLKINWNPATETVRNISFSRKNRPVFLSLLANSWFWFYGAILLAQFPLYAKDYLHGDHSVFVLLLTIFSFGIGAGSLLCERLSGHKVEIGLVPFGAIGLSIFGFDLYLSSLMYTNTAAVTAMSFIDQVGSYKILFDIFMIGIFGGLYIVPLFALIQTRCDPKHLSRTIAGMNIMNALFMVVAALAAMLMLKQGFTIPQIFMATAILNALVAIYIFSVVPEFLMRFVAWILIHTVHRVKGVNVDKIPDEGAAVLVCNHVSYMDAIVIMAYSPRPIRFVMDHNIFKIPFLSWVFRTAKAIPIAPAKENPWLMEKSFIDVAQALHEGDLVCIFPEGKLTRDGEINEFKGGVMKIVERTPVPVIPMALRGLWGSLLSRDKGNPFHRSFRRGPFSRLELVVGEPQDPEKISPESLQQQVKELRGDWK</sequence>
<accession>A0A941DBY0</accession>
<feature type="transmembrane region" description="Helical" evidence="8">
    <location>
        <begin position="402"/>
        <end position="421"/>
    </location>
</feature>
<dbReference type="GO" id="GO:0016746">
    <property type="term" value="F:acyltransferase activity"/>
    <property type="evidence" value="ECO:0007669"/>
    <property type="project" value="InterPro"/>
</dbReference>
<feature type="transmembrane region" description="Helical" evidence="8">
    <location>
        <begin position="175"/>
        <end position="194"/>
    </location>
</feature>
<dbReference type="SUPFAM" id="SSF103473">
    <property type="entry name" value="MFS general substrate transporter"/>
    <property type="match status" value="1"/>
</dbReference>
<dbReference type="Pfam" id="PF07690">
    <property type="entry name" value="MFS_1"/>
    <property type="match status" value="1"/>
</dbReference>
<evidence type="ECO:0000313" key="11">
    <source>
        <dbReference type="Proteomes" id="UP000680158"/>
    </source>
</evidence>
<dbReference type="PANTHER" id="PTHR43266">
    <property type="entry name" value="MACROLIDE-EFFLUX PROTEIN"/>
    <property type="match status" value="1"/>
</dbReference>
<reference evidence="10 11" key="1">
    <citation type="submission" date="2021-04" db="EMBL/GenBank/DDBJ databases">
        <title>novel species isolated from subtropical streams in China.</title>
        <authorList>
            <person name="Lu H."/>
        </authorList>
    </citation>
    <scope>NUCLEOTIDE SEQUENCE [LARGE SCALE GENOMIC DNA]</scope>
    <source>
        <strain evidence="10 11">BYS107W</strain>
    </source>
</reference>
<evidence type="ECO:0000256" key="4">
    <source>
        <dbReference type="ARBA" id="ARBA00022692"/>
    </source>
</evidence>
<feature type="transmembrane region" description="Helical" evidence="8">
    <location>
        <begin position="339"/>
        <end position="361"/>
    </location>
</feature>
<evidence type="ECO:0000256" key="1">
    <source>
        <dbReference type="ARBA" id="ARBA00004651"/>
    </source>
</evidence>
<comment type="caution">
    <text evidence="10">The sequence shown here is derived from an EMBL/GenBank/DDBJ whole genome shotgun (WGS) entry which is preliminary data.</text>
</comment>
<evidence type="ECO:0000256" key="2">
    <source>
        <dbReference type="ARBA" id="ARBA00022448"/>
    </source>
</evidence>
<evidence type="ECO:0000256" key="3">
    <source>
        <dbReference type="ARBA" id="ARBA00022475"/>
    </source>
</evidence>
<evidence type="ECO:0000256" key="5">
    <source>
        <dbReference type="ARBA" id="ARBA00022989"/>
    </source>
</evidence>
<dbReference type="GO" id="GO:0005886">
    <property type="term" value="C:plasma membrane"/>
    <property type="evidence" value="ECO:0007669"/>
    <property type="project" value="UniProtKB-SubCell"/>
</dbReference>
<evidence type="ECO:0000313" key="10">
    <source>
        <dbReference type="EMBL" id="MBR7745286.1"/>
    </source>
</evidence>
<keyword evidence="5 8" id="KW-1133">Transmembrane helix</keyword>
<feature type="transmembrane region" description="Helical" evidence="8">
    <location>
        <begin position="297"/>
        <end position="319"/>
    </location>
</feature>
<feature type="domain" description="Phospholipid/glycerol acyltransferase" evidence="9">
    <location>
        <begin position="457"/>
        <end position="573"/>
    </location>
</feature>
<keyword evidence="6 8" id="KW-0472">Membrane</keyword>
<keyword evidence="3" id="KW-1003">Cell membrane</keyword>
<feature type="transmembrane region" description="Helical" evidence="8">
    <location>
        <begin position="266"/>
        <end position="285"/>
    </location>
</feature>
<gene>
    <name evidence="10" type="ORF">KDM92_01720</name>
</gene>
<evidence type="ECO:0000256" key="7">
    <source>
        <dbReference type="SAM" id="MobiDB-lite"/>
    </source>
</evidence>
<dbReference type="Pfam" id="PF01553">
    <property type="entry name" value="Acyltransferase"/>
    <property type="match status" value="1"/>
</dbReference>
<dbReference type="Gene3D" id="1.20.1250.20">
    <property type="entry name" value="MFS general substrate transporter like domains"/>
    <property type="match status" value="1"/>
</dbReference>
<feature type="transmembrane region" description="Helical" evidence="8">
    <location>
        <begin position="89"/>
        <end position="105"/>
    </location>
</feature>
<evidence type="ECO:0000259" key="9">
    <source>
        <dbReference type="SMART" id="SM00563"/>
    </source>
</evidence>
<dbReference type="GO" id="GO:0022857">
    <property type="term" value="F:transmembrane transporter activity"/>
    <property type="evidence" value="ECO:0007669"/>
    <property type="project" value="InterPro"/>
</dbReference>
<dbReference type="SMART" id="SM00563">
    <property type="entry name" value="PlsC"/>
    <property type="match status" value="1"/>
</dbReference>
<dbReference type="PANTHER" id="PTHR43266:SF2">
    <property type="entry name" value="MAJOR FACILITATOR SUPERFAMILY (MFS) PROFILE DOMAIN-CONTAINING PROTEIN"/>
    <property type="match status" value="1"/>
</dbReference>
<comment type="subcellular location">
    <subcellularLocation>
        <location evidence="1">Cell membrane</location>
        <topology evidence="1">Multi-pass membrane protein</topology>
    </subcellularLocation>
</comment>
<evidence type="ECO:0000256" key="8">
    <source>
        <dbReference type="SAM" id="Phobius"/>
    </source>
</evidence>
<organism evidence="10 11">
    <name type="scientific">Undibacterium baiyunense</name>
    <dbReference type="NCBI Taxonomy" id="2828731"/>
    <lineage>
        <taxon>Bacteria</taxon>
        <taxon>Pseudomonadati</taxon>
        <taxon>Pseudomonadota</taxon>
        <taxon>Betaproteobacteria</taxon>
        <taxon>Burkholderiales</taxon>
        <taxon>Oxalobacteraceae</taxon>
        <taxon>Undibacterium</taxon>
    </lineage>
</organism>
<evidence type="ECO:0000256" key="6">
    <source>
        <dbReference type="ARBA" id="ARBA00023136"/>
    </source>
</evidence>
<dbReference type="CDD" id="cd07989">
    <property type="entry name" value="LPLAT_AGPAT-like"/>
    <property type="match status" value="1"/>
</dbReference>
<name>A0A941DBY0_9BURK</name>
<feature type="transmembrane region" description="Helical" evidence="8">
    <location>
        <begin position="111"/>
        <end position="130"/>
    </location>
</feature>
<feature type="transmembrane region" description="Helical" evidence="8">
    <location>
        <begin position="150"/>
        <end position="169"/>
    </location>
</feature>
<feature type="transmembrane region" description="Helical" evidence="8">
    <location>
        <begin position="231"/>
        <end position="254"/>
    </location>
</feature>